<dbReference type="Pfam" id="PF12846">
    <property type="entry name" value="AAA_10"/>
    <property type="match status" value="1"/>
</dbReference>
<dbReference type="InterPro" id="IPR027417">
    <property type="entry name" value="P-loop_NTPase"/>
</dbReference>
<reference evidence="1" key="1">
    <citation type="submission" date="2021-02" db="EMBL/GenBank/DDBJ databases">
        <title>Natrosporangium hydrolyticum gen. nov., sp. nov, a haloalkaliphilic actinobacterium from a soda solonchak soil.</title>
        <authorList>
            <person name="Sorokin D.Y."/>
            <person name="Khijniak T.V."/>
            <person name="Zakharycheva A.P."/>
            <person name="Boueva O.V."/>
            <person name="Ariskina E.V."/>
            <person name="Hahnke R.L."/>
            <person name="Bunk B."/>
            <person name="Sproer C."/>
            <person name="Schumann P."/>
            <person name="Evtushenko L.I."/>
            <person name="Kublanov I.V."/>
        </authorList>
    </citation>
    <scope>NUCLEOTIDE SEQUENCE</scope>
    <source>
        <strain evidence="1">DSM 106523</strain>
    </source>
</reference>
<proteinExistence type="predicted"/>
<accession>A0A895YBU7</accession>
<dbReference type="Proteomes" id="UP000662857">
    <property type="component" value="Chromosome"/>
</dbReference>
<dbReference type="SUPFAM" id="SSF52540">
    <property type="entry name" value="P-loop containing nucleoside triphosphate hydrolases"/>
    <property type="match status" value="1"/>
</dbReference>
<keyword evidence="2" id="KW-1185">Reference proteome</keyword>
<sequence length="851" mass="92243">MIGTVVPSVPFRAIVGNLAWTHDGTVWAIWRIDPLPYRYASDSDKVSYGRVIGNLLRSLRGEPLILSLCGRVDPRDAPASAVTQPHPIHREITDGYLRLLDDYELRDRTYWLALPLPHSSGWASASSIGASASSLVARSFGLTPPMPGVDEVRRRAEQAVRVARAAVGLVPATPDEILWIHRRAARKGTPTEPSLTRARRSRYAEATVRGRRLRSPSFAFLGQVHFDEGGRTDASSSGTRNPFQHRYLKVTTADGGTGYQAFLVLSDLPESWAFPGGEWLAALHEDTRFPVDWAIRATVNPGNEAKRKVTRKRRQLADQVGEFSAAENDDSPEVDALPSWVSVGQRQLAEEQAALDAHASEVEYEATVMLGVWGGTLDECEEYAEALRSSFSDELTAVRPTGDQLACYAAMLPGVTTPRVVSDYTQYLLADDLAKSMPFVGSRLGDQSGQILGLGIDAGTQAPVRLNLTDWTSRDISASIGLFAELGAGKSVTLKKILADIAADGGRTIGWDRTRTREQVTFLSAAFGADQVQVADLANPTSFSLDPLRVLRGPAAAQAAETFLSQLLGVEATSEQGTILAETIDKVIADERPSMAALLEALAAMSDAPAAAELHRQIRASARRPGTGVIFDPALPPLDTSADHIIFGTHGMTMPRRHELRSARQLAQLPFSALFGRAVLTLTAVLAKAIAFADSRFVLVHADECYWLTREGEGSPGYDTTLELIRDGRKNNAGLLLAGHDPEDTGNETLLGLLSAVFLGRQRNHQLATRYVRAIGITDTQLAASLTSVITSDLSPLTHTDPATGDMVVEPGREGEFIVRIHSRIGMVKVLEPPVERIRHAIRTTPTGNRP</sequence>
<dbReference type="RefSeq" id="WP_239677074.1">
    <property type="nucleotide sequence ID" value="NZ_CP070499.1"/>
</dbReference>
<evidence type="ECO:0000313" key="1">
    <source>
        <dbReference type="EMBL" id="QSB14911.1"/>
    </source>
</evidence>
<keyword evidence="1" id="KW-0547">Nucleotide-binding</keyword>
<dbReference type="EMBL" id="CP070499">
    <property type="protein sequence ID" value="QSB14911.1"/>
    <property type="molecule type" value="Genomic_DNA"/>
</dbReference>
<name>A0A895YBU7_9ACTN</name>
<protein>
    <submittedName>
        <fullName evidence="1">ATP-binding protein</fullName>
    </submittedName>
</protein>
<keyword evidence="1" id="KW-0067">ATP-binding</keyword>
<gene>
    <name evidence="1" type="ORF">JQS43_00500</name>
</gene>
<dbReference type="AlphaFoldDB" id="A0A895YBU7"/>
<dbReference type="Gene3D" id="3.40.50.300">
    <property type="entry name" value="P-loop containing nucleotide triphosphate hydrolases"/>
    <property type="match status" value="1"/>
</dbReference>
<dbReference type="GO" id="GO:0005524">
    <property type="term" value="F:ATP binding"/>
    <property type="evidence" value="ECO:0007669"/>
    <property type="project" value="UniProtKB-KW"/>
</dbReference>
<dbReference type="Gene3D" id="1.10.8.730">
    <property type="match status" value="1"/>
</dbReference>
<organism evidence="1 2">
    <name type="scientific">Natronosporangium hydrolyticum</name>
    <dbReference type="NCBI Taxonomy" id="2811111"/>
    <lineage>
        <taxon>Bacteria</taxon>
        <taxon>Bacillati</taxon>
        <taxon>Actinomycetota</taxon>
        <taxon>Actinomycetes</taxon>
        <taxon>Micromonosporales</taxon>
        <taxon>Micromonosporaceae</taxon>
        <taxon>Natronosporangium</taxon>
    </lineage>
</organism>
<dbReference type="KEGG" id="nhy:JQS43_00500"/>
<evidence type="ECO:0000313" key="2">
    <source>
        <dbReference type="Proteomes" id="UP000662857"/>
    </source>
</evidence>